<protein>
    <submittedName>
        <fullName evidence="10">G_PROTEIN_RECEP_F1_2 domain-containing protein</fullName>
    </submittedName>
</protein>
<dbReference type="InterPro" id="IPR000276">
    <property type="entry name" value="GPCR_Rhodpsn"/>
</dbReference>
<evidence type="ECO:0000313" key="9">
    <source>
        <dbReference type="Proteomes" id="UP000274756"/>
    </source>
</evidence>
<dbReference type="Gene3D" id="1.20.1070.10">
    <property type="entry name" value="Rhodopsin 7-helix transmembrane proteins"/>
    <property type="match status" value="1"/>
</dbReference>
<gene>
    <name evidence="7" type="ORF">DME_LOCUS7860</name>
</gene>
<feature type="transmembrane region" description="Helical" evidence="5">
    <location>
        <begin position="319"/>
        <end position="340"/>
    </location>
</feature>
<keyword evidence="9" id="KW-1185">Reference proteome</keyword>
<reference evidence="7 9" key="2">
    <citation type="submission" date="2018-11" db="EMBL/GenBank/DDBJ databases">
        <authorList>
            <consortium name="Pathogen Informatics"/>
        </authorList>
    </citation>
    <scope>NUCLEOTIDE SEQUENCE [LARGE SCALE GENOMIC DNA]</scope>
</reference>
<feature type="transmembrane region" description="Helical" evidence="5">
    <location>
        <begin position="95"/>
        <end position="117"/>
    </location>
</feature>
<dbReference type="WBParaSite" id="DME_0000385501-mRNA-1">
    <property type="protein sequence ID" value="DME_0000385501-mRNA-1"/>
    <property type="gene ID" value="DME_0000385501"/>
</dbReference>
<keyword evidence="2 5" id="KW-0812">Transmembrane</keyword>
<accession>A0A0N4U9S5</accession>
<keyword evidence="3 5" id="KW-1133">Transmembrane helix</keyword>
<evidence type="ECO:0000256" key="1">
    <source>
        <dbReference type="ARBA" id="ARBA00004370"/>
    </source>
</evidence>
<dbReference type="AlphaFoldDB" id="A0A0N4U9S5"/>
<dbReference type="InterPro" id="IPR053326">
    <property type="entry name" value="GPCR1-like"/>
</dbReference>
<dbReference type="PANTHER" id="PTHR47632:SF3">
    <property type="entry name" value="G-PROTEIN COUPLED RECEPTORS FAMILY 1 PROFILE DOMAIN-CONTAINING PROTEIN"/>
    <property type="match status" value="1"/>
</dbReference>
<dbReference type="EMBL" id="UYYG01001163">
    <property type="protein sequence ID" value="VDN57887.1"/>
    <property type="molecule type" value="Genomic_DNA"/>
</dbReference>
<dbReference type="GO" id="GO:0016020">
    <property type="term" value="C:membrane"/>
    <property type="evidence" value="ECO:0007669"/>
    <property type="project" value="UniProtKB-SubCell"/>
</dbReference>
<dbReference type="OrthoDB" id="10011262at2759"/>
<dbReference type="PRINTS" id="PR00237">
    <property type="entry name" value="GPCRRHODOPSN"/>
</dbReference>
<evidence type="ECO:0000256" key="2">
    <source>
        <dbReference type="ARBA" id="ARBA00022692"/>
    </source>
</evidence>
<name>A0A0N4U9S5_DRAME</name>
<organism evidence="8 10">
    <name type="scientific">Dracunculus medinensis</name>
    <name type="common">Guinea worm</name>
    <dbReference type="NCBI Taxonomy" id="318479"/>
    <lineage>
        <taxon>Eukaryota</taxon>
        <taxon>Metazoa</taxon>
        <taxon>Ecdysozoa</taxon>
        <taxon>Nematoda</taxon>
        <taxon>Chromadorea</taxon>
        <taxon>Rhabditida</taxon>
        <taxon>Spirurina</taxon>
        <taxon>Dracunculoidea</taxon>
        <taxon>Dracunculidae</taxon>
        <taxon>Dracunculus</taxon>
    </lineage>
</organism>
<feature type="transmembrane region" description="Helical" evidence="5">
    <location>
        <begin position="179"/>
        <end position="197"/>
    </location>
</feature>
<evidence type="ECO:0000313" key="8">
    <source>
        <dbReference type="Proteomes" id="UP000038040"/>
    </source>
</evidence>
<evidence type="ECO:0000259" key="6">
    <source>
        <dbReference type="PROSITE" id="PS50262"/>
    </source>
</evidence>
<dbReference type="PANTHER" id="PTHR47632">
    <property type="entry name" value="FMRFAMIDE PEPTIDE RECEPTOR FAMILY-RELATED"/>
    <property type="match status" value="1"/>
</dbReference>
<feature type="transmembrane region" description="Helical" evidence="5">
    <location>
        <begin position="124"/>
        <end position="144"/>
    </location>
</feature>
<dbReference type="GO" id="GO:0004930">
    <property type="term" value="F:G protein-coupled receptor activity"/>
    <property type="evidence" value="ECO:0007669"/>
    <property type="project" value="InterPro"/>
</dbReference>
<dbReference type="SUPFAM" id="SSF81321">
    <property type="entry name" value="Family A G protein-coupled receptor-like"/>
    <property type="match status" value="1"/>
</dbReference>
<comment type="subcellular location">
    <subcellularLocation>
        <location evidence="1">Membrane</location>
    </subcellularLocation>
</comment>
<feature type="transmembrane region" description="Helical" evidence="5">
    <location>
        <begin position="277"/>
        <end position="299"/>
    </location>
</feature>
<dbReference type="InterPro" id="IPR017452">
    <property type="entry name" value="GPCR_Rhodpsn_7TM"/>
</dbReference>
<keyword evidence="4 5" id="KW-0472">Membrane</keyword>
<feature type="transmembrane region" description="Helical" evidence="5">
    <location>
        <begin position="238"/>
        <end position="265"/>
    </location>
</feature>
<reference evidence="10" key="1">
    <citation type="submission" date="2017-02" db="UniProtKB">
        <authorList>
            <consortium name="WormBaseParasite"/>
        </authorList>
    </citation>
    <scope>IDENTIFICATION</scope>
</reference>
<dbReference type="STRING" id="318479.A0A0N4U9S5"/>
<proteinExistence type="predicted"/>
<evidence type="ECO:0000256" key="3">
    <source>
        <dbReference type="ARBA" id="ARBA00022989"/>
    </source>
</evidence>
<evidence type="ECO:0000313" key="10">
    <source>
        <dbReference type="WBParaSite" id="DME_0000385501-mRNA-1"/>
    </source>
</evidence>
<evidence type="ECO:0000256" key="5">
    <source>
        <dbReference type="SAM" id="Phobius"/>
    </source>
</evidence>
<feature type="domain" description="G-protein coupled receptors family 1 profile" evidence="6">
    <location>
        <begin position="77"/>
        <end position="333"/>
    </location>
</feature>
<dbReference type="Proteomes" id="UP000274756">
    <property type="component" value="Unassembled WGS sequence"/>
</dbReference>
<evidence type="ECO:0000313" key="7">
    <source>
        <dbReference type="EMBL" id="VDN57887.1"/>
    </source>
</evidence>
<dbReference type="PROSITE" id="PS50262">
    <property type="entry name" value="G_PROTEIN_RECEP_F1_2"/>
    <property type="match status" value="1"/>
</dbReference>
<feature type="transmembrane region" description="Helical" evidence="5">
    <location>
        <begin position="57"/>
        <end position="83"/>
    </location>
</feature>
<sequence length="401" mass="44939">MNENGWIFPETCSQSNETFMRIDILYRHHIINWPNFTNCLPNCGLCQTFASDATYNIVNLFLIGSILPLIGFCGLVGNSLSAFIYSRSEMRSSTNLYLCALGCSDCAVICTAIFLFCIDSIRRYSLYLSLIFGSLSPLIYPAGMTAQTCSVYFTLVAGADCFVQVCLPESIRRCASRGGFIKFMIIFVIIFSIIYNVPHCFEAIVIECWHLQFENRSLEVCPDPFRFLPSYMLIYYKYMYSLFLAIGPLIILVFLNLCIIAASVVSKTESGNSGDTIALVLVVLLFISCNVAALLLNIFEARLADILGHRINYVVDASNLLVVFNSSFNFVIYVTFSNAFRTTLQRYFRRPKSINCGKNTAVSWNSSIFATNRNCSNSTLGTCSKSTICHSLVVPHPERLI</sequence>
<evidence type="ECO:0000256" key="4">
    <source>
        <dbReference type="ARBA" id="ARBA00023136"/>
    </source>
</evidence>
<dbReference type="CDD" id="cd14978">
    <property type="entry name" value="7tmA_FMRFamide_R-like"/>
    <property type="match status" value="1"/>
</dbReference>
<dbReference type="Proteomes" id="UP000038040">
    <property type="component" value="Unplaced"/>
</dbReference>